<feature type="transmembrane region" description="Helical" evidence="6">
    <location>
        <begin position="7"/>
        <end position="29"/>
    </location>
</feature>
<dbReference type="InterPro" id="IPR001851">
    <property type="entry name" value="ABC_transp_permease"/>
</dbReference>
<dbReference type="GO" id="GO:0005886">
    <property type="term" value="C:plasma membrane"/>
    <property type="evidence" value="ECO:0007669"/>
    <property type="project" value="UniProtKB-SubCell"/>
</dbReference>
<organism evidence="7">
    <name type="scientific">freshwater metagenome</name>
    <dbReference type="NCBI Taxonomy" id="449393"/>
    <lineage>
        <taxon>unclassified sequences</taxon>
        <taxon>metagenomes</taxon>
        <taxon>ecological metagenomes</taxon>
    </lineage>
</organism>
<evidence type="ECO:0000256" key="5">
    <source>
        <dbReference type="ARBA" id="ARBA00023136"/>
    </source>
</evidence>
<feature type="transmembrane region" description="Helical" evidence="6">
    <location>
        <begin position="189"/>
        <end position="209"/>
    </location>
</feature>
<dbReference type="GO" id="GO:0022857">
    <property type="term" value="F:transmembrane transporter activity"/>
    <property type="evidence" value="ECO:0007669"/>
    <property type="project" value="InterPro"/>
</dbReference>
<sequence length="353" mass="37545">MIKRLDSLLAPIIAVLFSVIFASLILLAFGANPISTFFRMFDYATTPRSMTLILNSATTYYFSAVAVAIGFKMNLFNIGVNGQYRLATAVAALVAGYVTFPGYLGIPIIIFISMLVGAAWAGIAAWLKVVRGVSEVISTIMLNFIAIGLIAYLMAPTVLGVQTAENVIGTPIIPEGNRIPGFNLPSAPIPVYGMLLLAIALGVSYWYILNRTRFGFDLRAVGMSPSAAIASGVNVKRMTVYAMLLSGAVAGLVGLPLLLGAQYTFTVNFPGNYGFTGIAIALLGRNHPVGIAFGALLWAFLDVSAQILDLTGVPREIIVIMQGVIVLSVVIAYEVTRRIKIKRQQAAVGSAGQ</sequence>
<evidence type="ECO:0000256" key="2">
    <source>
        <dbReference type="ARBA" id="ARBA00022475"/>
    </source>
</evidence>
<feature type="transmembrane region" description="Helical" evidence="6">
    <location>
        <begin position="291"/>
        <end position="311"/>
    </location>
</feature>
<keyword evidence="5 6" id="KW-0472">Membrane</keyword>
<evidence type="ECO:0000256" key="1">
    <source>
        <dbReference type="ARBA" id="ARBA00004651"/>
    </source>
</evidence>
<keyword evidence="3 6" id="KW-0812">Transmembrane</keyword>
<feature type="transmembrane region" description="Helical" evidence="6">
    <location>
        <begin position="136"/>
        <end position="155"/>
    </location>
</feature>
<feature type="transmembrane region" description="Helical" evidence="6">
    <location>
        <begin position="240"/>
        <end position="259"/>
    </location>
</feature>
<name>A0A6J6F0S3_9ZZZZ</name>
<evidence type="ECO:0000256" key="3">
    <source>
        <dbReference type="ARBA" id="ARBA00022692"/>
    </source>
</evidence>
<dbReference type="PANTHER" id="PTHR47089">
    <property type="entry name" value="ABC TRANSPORTER, PERMEASE PROTEIN"/>
    <property type="match status" value="1"/>
</dbReference>
<proteinExistence type="predicted"/>
<evidence type="ECO:0000256" key="6">
    <source>
        <dbReference type="SAM" id="Phobius"/>
    </source>
</evidence>
<feature type="transmembrane region" description="Helical" evidence="6">
    <location>
        <begin position="49"/>
        <end position="71"/>
    </location>
</feature>
<dbReference type="CDD" id="cd06580">
    <property type="entry name" value="TM_PBP1_transp_TpRbsC_like"/>
    <property type="match status" value="1"/>
</dbReference>
<reference evidence="7" key="1">
    <citation type="submission" date="2020-05" db="EMBL/GenBank/DDBJ databases">
        <authorList>
            <person name="Chiriac C."/>
            <person name="Salcher M."/>
            <person name="Ghai R."/>
            <person name="Kavagutti S V."/>
        </authorList>
    </citation>
    <scope>NUCLEOTIDE SEQUENCE</scope>
</reference>
<dbReference type="Pfam" id="PF02653">
    <property type="entry name" value="BPD_transp_2"/>
    <property type="match status" value="1"/>
</dbReference>
<feature type="transmembrane region" description="Helical" evidence="6">
    <location>
        <begin position="317"/>
        <end position="335"/>
    </location>
</feature>
<accession>A0A6J6F0S3</accession>
<evidence type="ECO:0000313" key="7">
    <source>
        <dbReference type="EMBL" id="CAB4581169.1"/>
    </source>
</evidence>
<keyword evidence="4 6" id="KW-1133">Transmembrane helix</keyword>
<dbReference type="AlphaFoldDB" id="A0A6J6F0S3"/>
<dbReference type="EMBL" id="CAEZTT010000115">
    <property type="protein sequence ID" value="CAB4581169.1"/>
    <property type="molecule type" value="Genomic_DNA"/>
</dbReference>
<gene>
    <name evidence="7" type="ORF">UFOPK1726_00936</name>
</gene>
<comment type="subcellular location">
    <subcellularLocation>
        <location evidence="1">Cell membrane</location>
        <topology evidence="1">Multi-pass membrane protein</topology>
    </subcellularLocation>
</comment>
<feature type="transmembrane region" description="Helical" evidence="6">
    <location>
        <begin position="265"/>
        <end position="284"/>
    </location>
</feature>
<feature type="transmembrane region" description="Helical" evidence="6">
    <location>
        <begin position="106"/>
        <end position="127"/>
    </location>
</feature>
<protein>
    <submittedName>
        <fullName evidence="7">Unannotated protein</fullName>
    </submittedName>
</protein>
<dbReference type="PANTHER" id="PTHR47089:SF1">
    <property type="entry name" value="GUANOSINE ABC TRANSPORTER PERMEASE PROTEIN NUPP"/>
    <property type="match status" value="1"/>
</dbReference>
<feature type="transmembrane region" description="Helical" evidence="6">
    <location>
        <begin position="83"/>
        <end position="100"/>
    </location>
</feature>
<keyword evidence="2" id="KW-1003">Cell membrane</keyword>
<evidence type="ECO:0000256" key="4">
    <source>
        <dbReference type="ARBA" id="ARBA00022989"/>
    </source>
</evidence>